<feature type="transmembrane region" description="Helical" evidence="7">
    <location>
        <begin position="291"/>
        <end position="312"/>
    </location>
</feature>
<comment type="caution">
    <text evidence="9">The sequence shown here is derived from an EMBL/GenBank/DDBJ whole genome shotgun (WGS) entry which is preliminary data.</text>
</comment>
<name>A0A9P9WIV2_9PEZI</name>
<feature type="transmembrane region" description="Helical" evidence="7">
    <location>
        <begin position="463"/>
        <end position="484"/>
    </location>
</feature>
<dbReference type="SUPFAM" id="SSF103473">
    <property type="entry name" value="MFS general substrate transporter"/>
    <property type="match status" value="1"/>
</dbReference>
<evidence type="ECO:0000256" key="2">
    <source>
        <dbReference type="ARBA" id="ARBA00006279"/>
    </source>
</evidence>
<dbReference type="InterPro" id="IPR009716">
    <property type="entry name" value="Ferroportin-1"/>
</dbReference>
<comment type="caution">
    <text evidence="7">Lacks conserved residue(s) required for the propagation of feature annotation.</text>
</comment>
<evidence type="ECO:0000256" key="6">
    <source>
        <dbReference type="ARBA" id="ARBA00023136"/>
    </source>
</evidence>
<evidence type="ECO:0000313" key="10">
    <source>
        <dbReference type="Proteomes" id="UP000829685"/>
    </source>
</evidence>
<keyword evidence="3 7" id="KW-0813">Transport</keyword>
<keyword evidence="5 7" id="KW-1133">Transmembrane helix</keyword>
<dbReference type="GO" id="GO:0016020">
    <property type="term" value="C:membrane"/>
    <property type="evidence" value="ECO:0007669"/>
    <property type="project" value="UniProtKB-SubCell"/>
</dbReference>
<proteinExistence type="inferred from homology"/>
<keyword evidence="7" id="KW-0406">Ion transport</keyword>
<evidence type="ECO:0000256" key="8">
    <source>
        <dbReference type="SAM" id="MobiDB-lite"/>
    </source>
</evidence>
<evidence type="ECO:0000256" key="1">
    <source>
        <dbReference type="ARBA" id="ARBA00004141"/>
    </source>
</evidence>
<keyword evidence="4 7" id="KW-0812">Transmembrane</keyword>
<dbReference type="Gene3D" id="1.20.1250.20">
    <property type="entry name" value="MFS general substrate transporter like domains"/>
    <property type="match status" value="1"/>
</dbReference>
<keyword evidence="10" id="KW-1185">Reference proteome</keyword>
<dbReference type="Pfam" id="PF06963">
    <property type="entry name" value="FPN1"/>
    <property type="match status" value="1"/>
</dbReference>
<evidence type="ECO:0000256" key="3">
    <source>
        <dbReference type="ARBA" id="ARBA00022448"/>
    </source>
</evidence>
<evidence type="ECO:0000313" key="9">
    <source>
        <dbReference type="EMBL" id="KAI1865635.1"/>
    </source>
</evidence>
<organism evidence="9 10">
    <name type="scientific">Neoarthrinium moseri</name>
    <dbReference type="NCBI Taxonomy" id="1658444"/>
    <lineage>
        <taxon>Eukaryota</taxon>
        <taxon>Fungi</taxon>
        <taxon>Dikarya</taxon>
        <taxon>Ascomycota</taxon>
        <taxon>Pezizomycotina</taxon>
        <taxon>Sordariomycetes</taxon>
        <taxon>Xylariomycetidae</taxon>
        <taxon>Amphisphaeriales</taxon>
        <taxon>Apiosporaceae</taxon>
        <taxon>Neoarthrinium</taxon>
    </lineage>
</organism>
<keyword evidence="6 7" id="KW-0472">Membrane</keyword>
<feature type="region of interest" description="Disordered" evidence="8">
    <location>
        <begin position="1"/>
        <end position="23"/>
    </location>
</feature>
<protein>
    <recommendedName>
        <fullName evidence="7">Solute carrier family 40 member</fullName>
    </recommendedName>
</protein>
<dbReference type="GO" id="GO:0005381">
    <property type="term" value="F:iron ion transmembrane transporter activity"/>
    <property type="evidence" value="ECO:0007669"/>
    <property type="project" value="UniProtKB-UniRule"/>
</dbReference>
<feature type="transmembrane region" description="Helical" evidence="7">
    <location>
        <begin position="208"/>
        <end position="228"/>
    </location>
</feature>
<comment type="similarity">
    <text evidence="2 7">Belongs to the ferroportin (FP) (TC 2.A.100) family. SLC40A subfamily.</text>
</comment>
<feature type="transmembrane region" description="Helical" evidence="7">
    <location>
        <begin position="117"/>
        <end position="139"/>
    </location>
</feature>
<dbReference type="Proteomes" id="UP000829685">
    <property type="component" value="Unassembled WGS sequence"/>
</dbReference>
<evidence type="ECO:0000256" key="5">
    <source>
        <dbReference type="ARBA" id="ARBA00022989"/>
    </source>
</evidence>
<dbReference type="CDD" id="cd17480">
    <property type="entry name" value="MFS_SLC40A1_like"/>
    <property type="match status" value="1"/>
</dbReference>
<gene>
    <name evidence="9" type="ORF">JX265_007958</name>
</gene>
<accession>A0A9P9WIV2</accession>
<comment type="function">
    <text evidence="7">May be involved in iron transport and iron homeostasis.</text>
</comment>
<comment type="subcellular location">
    <subcellularLocation>
        <location evidence="1 7">Membrane</location>
        <topology evidence="1 7">Multi-pass membrane protein</topology>
    </subcellularLocation>
</comment>
<feature type="transmembrane region" description="Helical" evidence="7">
    <location>
        <begin position="151"/>
        <end position="174"/>
    </location>
</feature>
<evidence type="ECO:0000256" key="4">
    <source>
        <dbReference type="ARBA" id="ARBA00022692"/>
    </source>
</evidence>
<feature type="transmembrane region" description="Helical" evidence="7">
    <location>
        <begin position="332"/>
        <end position="352"/>
    </location>
</feature>
<feature type="transmembrane region" description="Helical" evidence="7">
    <location>
        <begin position="396"/>
        <end position="415"/>
    </location>
</feature>
<feature type="transmembrane region" description="Helical" evidence="7">
    <location>
        <begin position="364"/>
        <end position="384"/>
    </location>
</feature>
<sequence>MTSDPERPDSAQAAAEQNGYTSDLMTIESVRSEHHDDDEPEAMRDLPWSLAIRLYTSHFLSTWNSRVFEFGATLFLASIYPDTLLYMSVYALVRSASAILFAQSIGTWIDQGNRLTVVRVSIIGQRLAVAASCAILWIMEQGIGVKNARVTATQFALVVLLACVEKLCSVMNLVSVERDWVVVMTEGNEPLRRVLNARMRRIDLICKLLGPLAISTIAVASTLIAIWATLAMNIMSVVIEYVCIAQVYNRIPALRRLQPTVFDEEEEPQNTHAVQSWLKTVKSKVLPIDSLPFYFAHPAFLPSFSLSLLYLTVLSFSGQMVTYLLSVGYTSLYVGIARTVSTIFELSATWIAPRLMKRIGPVRGGIWSLSWQMICLAGGVGWFFSDFQISGTNSVFAASALAIGVALSRVGLWGYDLCAQTIVQDEVPSDHRGTFSTVEAAFQNLFELISFATTIVFSRPDQFQWPVVISVVAVYFAGGMYACFVRRRRGHLLHAPPCLCNKHEGQR</sequence>
<dbReference type="PANTHER" id="PTHR11660:SF57">
    <property type="entry name" value="SOLUTE CARRIER FAMILY 40 MEMBER"/>
    <property type="match status" value="1"/>
</dbReference>
<dbReference type="PANTHER" id="PTHR11660">
    <property type="entry name" value="SOLUTE CARRIER FAMILY 40 MEMBER"/>
    <property type="match status" value="1"/>
</dbReference>
<reference evidence="9" key="1">
    <citation type="submission" date="2021-03" db="EMBL/GenBank/DDBJ databases">
        <title>Revisited historic fungal species revealed as producer of novel bioactive compounds through whole genome sequencing and comparative genomics.</title>
        <authorList>
            <person name="Vignolle G.A."/>
            <person name="Hochenegger N."/>
            <person name="Mach R.L."/>
            <person name="Mach-Aigner A.R."/>
            <person name="Javad Rahimi M."/>
            <person name="Salim K.A."/>
            <person name="Chan C.M."/>
            <person name="Lim L.B.L."/>
            <person name="Cai F."/>
            <person name="Druzhinina I.S."/>
            <person name="U'Ren J.M."/>
            <person name="Derntl C."/>
        </authorList>
    </citation>
    <scope>NUCLEOTIDE SEQUENCE</scope>
    <source>
        <strain evidence="9">TUCIM 5799</strain>
    </source>
</reference>
<evidence type="ECO:0000256" key="7">
    <source>
        <dbReference type="RuleBase" id="RU365065"/>
    </source>
</evidence>
<dbReference type="EMBL" id="JAFIMR010000021">
    <property type="protein sequence ID" value="KAI1865635.1"/>
    <property type="molecule type" value="Genomic_DNA"/>
</dbReference>
<dbReference type="AlphaFoldDB" id="A0A9P9WIV2"/>
<dbReference type="InterPro" id="IPR036259">
    <property type="entry name" value="MFS_trans_sf"/>
</dbReference>